<gene>
    <name evidence="1" type="ORF">S01H4_45602</name>
</gene>
<evidence type="ECO:0000313" key="1">
    <source>
        <dbReference type="EMBL" id="GAH00459.1"/>
    </source>
</evidence>
<dbReference type="EMBL" id="BART01025402">
    <property type="protein sequence ID" value="GAH00459.1"/>
    <property type="molecule type" value="Genomic_DNA"/>
</dbReference>
<accession>X1D5W7</accession>
<protein>
    <submittedName>
        <fullName evidence="1">Uncharacterized protein</fullName>
    </submittedName>
</protein>
<sequence>MSPTLVTDNIDRLDARKLDPPRGWVVTFRSGNADSYHQMYVNGRLTDWTDTLSQRSFELDTESFPLEIVVAAVDRDHRADDLSDQLPSGLNQHAWFDQSTVVYRPEHQRETRIVVLG</sequence>
<dbReference type="AlphaFoldDB" id="X1D5W7"/>
<comment type="caution">
    <text evidence="1">The sequence shown here is derived from an EMBL/GenBank/DDBJ whole genome shotgun (WGS) entry which is preliminary data.</text>
</comment>
<feature type="non-terminal residue" evidence="1">
    <location>
        <position position="117"/>
    </location>
</feature>
<reference evidence="1" key="1">
    <citation type="journal article" date="2014" name="Front. Microbiol.">
        <title>High frequency of phylogenetically diverse reductive dehalogenase-homologous genes in deep subseafloor sedimentary metagenomes.</title>
        <authorList>
            <person name="Kawai M."/>
            <person name="Futagami T."/>
            <person name="Toyoda A."/>
            <person name="Takaki Y."/>
            <person name="Nishi S."/>
            <person name="Hori S."/>
            <person name="Arai W."/>
            <person name="Tsubouchi T."/>
            <person name="Morono Y."/>
            <person name="Uchiyama I."/>
            <person name="Ito T."/>
            <person name="Fujiyama A."/>
            <person name="Inagaki F."/>
            <person name="Takami H."/>
        </authorList>
    </citation>
    <scope>NUCLEOTIDE SEQUENCE</scope>
    <source>
        <strain evidence="1">Expedition CK06-06</strain>
    </source>
</reference>
<proteinExistence type="predicted"/>
<organism evidence="1">
    <name type="scientific">marine sediment metagenome</name>
    <dbReference type="NCBI Taxonomy" id="412755"/>
    <lineage>
        <taxon>unclassified sequences</taxon>
        <taxon>metagenomes</taxon>
        <taxon>ecological metagenomes</taxon>
    </lineage>
</organism>
<name>X1D5W7_9ZZZZ</name>